<dbReference type="InterPro" id="IPR045119">
    <property type="entry name" value="SUN1-5"/>
</dbReference>
<dbReference type="GO" id="GO:0034993">
    <property type="term" value="C:meiotic nuclear membrane microtubule tethering complex"/>
    <property type="evidence" value="ECO:0007669"/>
    <property type="project" value="TreeGrafter"/>
</dbReference>
<evidence type="ECO:0000256" key="1">
    <source>
        <dbReference type="ARBA" id="ARBA00004370"/>
    </source>
</evidence>
<protein>
    <recommendedName>
        <fullName evidence="5">SUN domain-containing protein</fullName>
    </recommendedName>
</protein>
<organism evidence="6 7">
    <name type="scientific">Trametes pubescens</name>
    <name type="common">White-rot fungus</name>
    <dbReference type="NCBI Taxonomy" id="154538"/>
    <lineage>
        <taxon>Eukaryota</taxon>
        <taxon>Fungi</taxon>
        <taxon>Dikarya</taxon>
        <taxon>Basidiomycota</taxon>
        <taxon>Agaricomycotina</taxon>
        <taxon>Agaricomycetes</taxon>
        <taxon>Polyporales</taxon>
        <taxon>Polyporaceae</taxon>
        <taxon>Trametes</taxon>
    </lineage>
</organism>
<sequence>MLGGVEDQQIPPHVAEYVQQAIRIALERAPTRYDFADFDNGASIIPALSSTTATSHAPNVVIQSTSKTAPASKPCWSFVGGHGQLGIRLARLIRPNHLGIDNRSGQRGDFIHSPRKIIIWGLVDGPDNMEIYDNKLKEYRDTLATRTGTAPPLAAGYTFIVLSELEYDIYAAYPDQSFRINPPVAATEMYFGVVVVEIRGNWGGNVTELCRVRLHGEEVGEQV</sequence>
<evidence type="ECO:0000259" key="5">
    <source>
        <dbReference type="PROSITE" id="PS51469"/>
    </source>
</evidence>
<evidence type="ECO:0000256" key="3">
    <source>
        <dbReference type="ARBA" id="ARBA00022989"/>
    </source>
</evidence>
<feature type="domain" description="SUN" evidence="5">
    <location>
        <begin position="21"/>
        <end position="219"/>
    </location>
</feature>
<dbReference type="PROSITE" id="PS51469">
    <property type="entry name" value="SUN"/>
    <property type="match status" value="1"/>
</dbReference>
<evidence type="ECO:0000256" key="4">
    <source>
        <dbReference type="ARBA" id="ARBA00023136"/>
    </source>
</evidence>
<dbReference type="OrthoDB" id="342281at2759"/>
<reference evidence="6 7" key="1">
    <citation type="submission" date="2016-10" db="EMBL/GenBank/DDBJ databases">
        <title>Genome sequence of the basidiomycete white-rot fungus Trametes pubescens.</title>
        <authorList>
            <person name="Makela M.R."/>
            <person name="Granchi Z."/>
            <person name="Peng M."/>
            <person name="De Vries R.P."/>
            <person name="Grigoriev I."/>
            <person name="Riley R."/>
            <person name="Hilden K."/>
        </authorList>
    </citation>
    <scope>NUCLEOTIDE SEQUENCE [LARGE SCALE GENOMIC DNA]</scope>
    <source>
        <strain evidence="6 7">FBCC735</strain>
    </source>
</reference>
<keyword evidence="2" id="KW-0812">Transmembrane</keyword>
<keyword evidence="7" id="KW-1185">Reference proteome</keyword>
<dbReference type="GO" id="GO:0043495">
    <property type="term" value="F:protein-membrane adaptor activity"/>
    <property type="evidence" value="ECO:0007669"/>
    <property type="project" value="TreeGrafter"/>
</dbReference>
<dbReference type="OMA" id="PRDTIVW"/>
<dbReference type="PANTHER" id="PTHR12911">
    <property type="entry name" value="SAD1/UNC-84-LIKE PROTEIN-RELATED"/>
    <property type="match status" value="1"/>
</dbReference>
<dbReference type="AlphaFoldDB" id="A0A1M2V4N2"/>
<evidence type="ECO:0000256" key="2">
    <source>
        <dbReference type="ARBA" id="ARBA00022692"/>
    </source>
</evidence>
<dbReference type="Proteomes" id="UP000184267">
    <property type="component" value="Unassembled WGS sequence"/>
</dbReference>
<keyword evidence="4" id="KW-0472">Membrane</keyword>
<comment type="caution">
    <text evidence="6">The sequence shown here is derived from an EMBL/GenBank/DDBJ whole genome shotgun (WGS) entry which is preliminary data.</text>
</comment>
<proteinExistence type="predicted"/>
<comment type="subcellular location">
    <subcellularLocation>
        <location evidence="1">Membrane</location>
    </subcellularLocation>
</comment>
<dbReference type="STRING" id="154538.A0A1M2V4N2"/>
<gene>
    <name evidence="6" type="ORF">TRAPUB_6892</name>
</gene>
<dbReference type="PANTHER" id="PTHR12911:SF8">
    <property type="entry name" value="KLAROID PROTEIN-RELATED"/>
    <property type="match status" value="1"/>
</dbReference>
<keyword evidence="3" id="KW-1133">Transmembrane helix</keyword>
<dbReference type="InterPro" id="IPR012919">
    <property type="entry name" value="SUN_dom"/>
</dbReference>
<dbReference type="EMBL" id="MNAD01001662">
    <property type="protein sequence ID" value="OJT02570.1"/>
    <property type="molecule type" value="Genomic_DNA"/>
</dbReference>
<accession>A0A1M2V4N2</accession>
<dbReference type="Gene3D" id="2.60.120.260">
    <property type="entry name" value="Galactose-binding domain-like"/>
    <property type="match status" value="1"/>
</dbReference>
<evidence type="ECO:0000313" key="6">
    <source>
        <dbReference type="EMBL" id="OJT02570.1"/>
    </source>
</evidence>
<dbReference type="Pfam" id="PF07738">
    <property type="entry name" value="Sad1_UNC"/>
    <property type="match status" value="1"/>
</dbReference>
<name>A0A1M2V4N2_TRAPU</name>
<evidence type="ECO:0000313" key="7">
    <source>
        <dbReference type="Proteomes" id="UP000184267"/>
    </source>
</evidence>